<evidence type="ECO:0000256" key="4">
    <source>
        <dbReference type="ARBA" id="ARBA00022679"/>
    </source>
</evidence>
<keyword evidence="7 9" id="KW-0472">Membrane</keyword>
<evidence type="ECO:0000256" key="7">
    <source>
        <dbReference type="ARBA" id="ARBA00023136"/>
    </source>
</evidence>
<dbReference type="PANTHER" id="PTHR13285:SF23">
    <property type="entry name" value="TEICHOIC ACID D-ALANYLTRANSFERASE"/>
    <property type="match status" value="1"/>
</dbReference>
<comment type="similarity">
    <text evidence="2 9">Belongs to the membrane-bound acyltransferase family.</text>
</comment>
<feature type="transmembrane region" description="Helical" evidence="10">
    <location>
        <begin position="364"/>
        <end position="387"/>
    </location>
</feature>
<feature type="transmembrane region" description="Helical" evidence="10">
    <location>
        <begin position="331"/>
        <end position="352"/>
    </location>
</feature>
<dbReference type="RefSeq" id="WP_183487644.1">
    <property type="nucleotide sequence ID" value="NZ_JBHUOV010000002.1"/>
</dbReference>
<dbReference type="InterPro" id="IPR024194">
    <property type="entry name" value="Ac/AlaTfrase_AlgI/DltB"/>
</dbReference>
<accession>A0ABW5WMW2</accession>
<organism evidence="11 12">
    <name type="scientific">Lacinutrix iliipiscaria</name>
    <dbReference type="NCBI Taxonomy" id="1230532"/>
    <lineage>
        <taxon>Bacteria</taxon>
        <taxon>Pseudomonadati</taxon>
        <taxon>Bacteroidota</taxon>
        <taxon>Flavobacteriia</taxon>
        <taxon>Flavobacteriales</taxon>
        <taxon>Flavobacteriaceae</taxon>
        <taxon>Lacinutrix</taxon>
    </lineage>
</organism>
<evidence type="ECO:0000313" key="12">
    <source>
        <dbReference type="Proteomes" id="UP001597533"/>
    </source>
</evidence>
<evidence type="ECO:0000256" key="8">
    <source>
        <dbReference type="ARBA" id="ARBA00023315"/>
    </source>
</evidence>
<protein>
    <submittedName>
        <fullName evidence="11">MBOAT family protein</fullName>
    </submittedName>
</protein>
<evidence type="ECO:0000256" key="1">
    <source>
        <dbReference type="ARBA" id="ARBA00004651"/>
    </source>
</evidence>
<sequence>MLFNSIEYLIFLPTVFILYWLLKGDFKKQNMLLLIASFIFYGWWDWRFLGLIVYSSYLDYFIGLKLHAETSDKIRKRWLTFSLVSNLGLLGFFKYYNFFTDSFAASMQLVGWEVDDLTLNIILPVGISFYTFQTLSYTIDIYRKEIEPTKDIVAFFTFVSFFPQLVAGPIERASHLIPQIEKKRVFKEKWFKDGLFQIAIGLFRKIVIADNLAIYVDSIYGDPEIHNSSTLLLATIFYSWQIYFDFTGYSDIAIGSAKLLGFEFNQNFNMPYFANSVWKSWRRWHISLSSWLRDYLFISLGGSKGSTLFTFRNLMLTMVLAGLWHGSSWSFVIWGAFHGFILILDRFLLAVFKRKDFGKIGYLYPYLIVLISWPLFRAQNLSEAVFIMKKMLFFDFKMPFIGDSNTVTTGILMLAIGFCFDLYLFNSKKEAPLEEIGSTFSTKNYSIIMTVIILLSTLFYSTSTNFIYFQF</sequence>
<dbReference type="Proteomes" id="UP001597533">
    <property type="component" value="Unassembled WGS sequence"/>
</dbReference>
<evidence type="ECO:0000256" key="3">
    <source>
        <dbReference type="ARBA" id="ARBA00022475"/>
    </source>
</evidence>
<dbReference type="InterPro" id="IPR051085">
    <property type="entry name" value="MB_O-acyltransferase"/>
</dbReference>
<dbReference type="PANTHER" id="PTHR13285">
    <property type="entry name" value="ACYLTRANSFERASE"/>
    <property type="match status" value="1"/>
</dbReference>
<keyword evidence="12" id="KW-1185">Reference proteome</keyword>
<evidence type="ECO:0000256" key="6">
    <source>
        <dbReference type="ARBA" id="ARBA00022989"/>
    </source>
</evidence>
<feature type="transmembrane region" description="Helical" evidence="10">
    <location>
        <begin position="117"/>
        <end position="139"/>
    </location>
</feature>
<feature type="transmembrane region" description="Helical" evidence="10">
    <location>
        <begin position="6"/>
        <end position="22"/>
    </location>
</feature>
<comment type="subcellular location">
    <subcellularLocation>
        <location evidence="1">Cell membrane</location>
        <topology evidence="1">Multi-pass membrane protein</topology>
    </subcellularLocation>
</comment>
<dbReference type="Pfam" id="PF03062">
    <property type="entry name" value="MBOAT"/>
    <property type="match status" value="1"/>
</dbReference>
<reference evidence="12" key="1">
    <citation type="journal article" date="2019" name="Int. J. Syst. Evol. Microbiol.">
        <title>The Global Catalogue of Microorganisms (GCM) 10K type strain sequencing project: providing services to taxonomists for standard genome sequencing and annotation.</title>
        <authorList>
            <consortium name="The Broad Institute Genomics Platform"/>
            <consortium name="The Broad Institute Genome Sequencing Center for Infectious Disease"/>
            <person name="Wu L."/>
            <person name="Ma J."/>
        </authorList>
    </citation>
    <scope>NUCLEOTIDE SEQUENCE [LARGE SCALE GENOMIC DNA]</scope>
    <source>
        <strain evidence="12">KCTC 32141</strain>
    </source>
</reference>
<dbReference type="PIRSF" id="PIRSF500217">
    <property type="entry name" value="AlgI"/>
    <property type="match status" value="1"/>
</dbReference>
<keyword evidence="4 9" id="KW-0808">Transferase</keyword>
<feature type="transmembrane region" description="Helical" evidence="10">
    <location>
        <begin position="50"/>
        <end position="66"/>
    </location>
</feature>
<comment type="caution">
    <text evidence="11">The sequence shown here is derived from an EMBL/GenBank/DDBJ whole genome shotgun (WGS) entry which is preliminary data.</text>
</comment>
<dbReference type="InterPro" id="IPR028362">
    <property type="entry name" value="AlgI"/>
</dbReference>
<evidence type="ECO:0000256" key="5">
    <source>
        <dbReference type="ARBA" id="ARBA00022692"/>
    </source>
</evidence>
<dbReference type="EMBL" id="JBHUOV010000002">
    <property type="protein sequence ID" value="MFD2823591.1"/>
    <property type="molecule type" value="Genomic_DNA"/>
</dbReference>
<dbReference type="InterPro" id="IPR004299">
    <property type="entry name" value="MBOAT_fam"/>
</dbReference>
<proteinExistence type="inferred from homology"/>
<name>A0ABW5WMW2_9FLAO</name>
<dbReference type="PIRSF" id="PIRSF016636">
    <property type="entry name" value="AlgI_DltB"/>
    <property type="match status" value="1"/>
</dbReference>
<keyword evidence="6 10" id="KW-1133">Transmembrane helix</keyword>
<feature type="transmembrane region" description="Helical" evidence="10">
    <location>
        <begin position="407"/>
        <end position="425"/>
    </location>
</feature>
<gene>
    <name evidence="11" type="ORF">ACFS5M_07915</name>
</gene>
<evidence type="ECO:0000256" key="9">
    <source>
        <dbReference type="PIRNR" id="PIRNR016636"/>
    </source>
</evidence>
<keyword evidence="3 9" id="KW-1003">Cell membrane</keyword>
<evidence type="ECO:0000313" key="11">
    <source>
        <dbReference type="EMBL" id="MFD2823591.1"/>
    </source>
</evidence>
<feature type="transmembrane region" description="Helical" evidence="10">
    <location>
        <begin position="78"/>
        <end position="97"/>
    </location>
</feature>
<keyword evidence="5 10" id="KW-0812">Transmembrane</keyword>
<evidence type="ECO:0000256" key="10">
    <source>
        <dbReference type="SAM" id="Phobius"/>
    </source>
</evidence>
<keyword evidence="8 9" id="KW-0012">Acyltransferase</keyword>
<evidence type="ECO:0000256" key="2">
    <source>
        <dbReference type="ARBA" id="ARBA00010323"/>
    </source>
</evidence>
<feature type="transmembrane region" description="Helical" evidence="10">
    <location>
        <begin position="445"/>
        <end position="469"/>
    </location>
</feature>